<evidence type="ECO:0000256" key="9">
    <source>
        <dbReference type="SAM" id="Phobius"/>
    </source>
</evidence>
<dbReference type="GO" id="GO:0005524">
    <property type="term" value="F:ATP binding"/>
    <property type="evidence" value="ECO:0007669"/>
    <property type="project" value="UniProtKB-KW"/>
</dbReference>
<dbReference type="Pfam" id="PF19055">
    <property type="entry name" value="ABC2_membrane_7"/>
    <property type="match status" value="2"/>
</dbReference>
<feature type="transmembrane region" description="Helical" evidence="9">
    <location>
        <begin position="520"/>
        <end position="538"/>
    </location>
</feature>
<evidence type="ECO:0000259" key="10">
    <source>
        <dbReference type="PROSITE" id="PS50893"/>
    </source>
</evidence>
<evidence type="ECO:0000256" key="4">
    <source>
        <dbReference type="ARBA" id="ARBA00022741"/>
    </source>
</evidence>
<dbReference type="PROSITE" id="PS50893">
    <property type="entry name" value="ABC_TRANSPORTER_2"/>
    <property type="match status" value="2"/>
</dbReference>
<dbReference type="Proteomes" id="UP001140560">
    <property type="component" value="Unassembled WGS sequence"/>
</dbReference>
<keyword evidence="5" id="KW-0067">ATP-binding</keyword>
<feature type="transmembrane region" description="Helical" evidence="9">
    <location>
        <begin position="660"/>
        <end position="685"/>
    </location>
</feature>
<dbReference type="PROSITE" id="PS00211">
    <property type="entry name" value="ABC_TRANSPORTER_1"/>
    <property type="match status" value="1"/>
</dbReference>
<comment type="subcellular location">
    <subcellularLocation>
        <location evidence="1">Membrane</location>
        <topology evidence="1">Multi-pass membrane protein</topology>
    </subcellularLocation>
</comment>
<dbReference type="Pfam" id="PF00005">
    <property type="entry name" value="ABC_tran"/>
    <property type="match status" value="2"/>
</dbReference>
<feature type="domain" description="ABC transporter" evidence="10">
    <location>
        <begin position="716"/>
        <end position="975"/>
    </location>
</feature>
<dbReference type="GO" id="GO:0140359">
    <property type="term" value="F:ABC-type transporter activity"/>
    <property type="evidence" value="ECO:0007669"/>
    <property type="project" value="InterPro"/>
</dbReference>
<dbReference type="OrthoDB" id="66620at2759"/>
<protein>
    <recommendedName>
        <fullName evidence="10">ABC transporter domain-containing protein</fullName>
    </recommendedName>
</protein>
<feature type="transmembrane region" description="Helical" evidence="9">
    <location>
        <begin position="1064"/>
        <end position="1084"/>
    </location>
</feature>
<dbReference type="FunFam" id="3.40.50.300:FF:001433">
    <property type="entry name" value="ABC transporter, putative"/>
    <property type="match status" value="1"/>
</dbReference>
<evidence type="ECO:0000256" key="8">
    <source>
        <dbReference type="SAM" id="MobiDB-lite"/>
    </source>
</evidence>
<reference evidence="11" key="1">
    <citation type="submission" date="2022-10" db="EMBL/GenBank/DDBJ databases">
        <title>Tapping the CABI collections for fungal endophytes: first genome assemblies for Collariella, Neodidymelliopsis, Ascochyta clinopodiicola, Didymella pomorum, Didymosphaeria variabile, Neocosmospora piperis and Neocucurbitaria cava.</title>
        <authorList>
            <person name="Hill R."/>
        </authorList>
    </citation>
    <scope>NUCLEOTIDE SEQUENCE</scope>
    <source>
        <strain evidence="11">IMI 356814</strain>
    </source>
</reference>
<keyword evidence="7 9" id="KW-0472">Membrane</keyword>
<feature type="transmembrane region" description="Helical" evidence="9">
    <location>
        <begin position="544"/>
        <end position="567"/>
    </location>
</feature>
<evidence type="ECO:0000256" key="3">
    <source>
        <dbReference type="ARBA" id="ARBA00022692"/>
    </source>
</evidence>
<keyword evidence="6 9" id="KW-1133">Transmembrane helix</keyword>
<feature type="transmembrane region" description="Helical" evidence="9">
    <location>
        <begin position="1174"/>
        <end position="1199"/>
    </location>
</feature>
<feature type="compositionally biased region" description="Basic and acidic residues" evidence="8">
    <location>
        <begin position="29"/>
        <end position="47"/>
    </location>
</feature>
<evidence type="ECO:0000256" key="2">
    <source>
        <dbReference type="ARBA" id="ARBA00022448"/>
    </source>
</evidence>
<feature type="transmembrane region" description="Helical" evidence="9">
    <location>
        <begin position="1206"/>
        <end position="1225"/>
    </location>
</feature>
<dbReference type="SMART" id="SM00382">
    <property type="entry name" value="AAA"/>
    <property type="match status" value="2"/>
</dbReference>
<dbReference type="InterPro" id="IPR027417">
    <property type="entry name" value="P-loop_NTPase"/>
</dbReference>
<dbReference type="InterPro" id="IPR003593">
    <property type="entry name" value="AAA+_ATPase"/>
</dbReference>
<feature type="transmembrane region" description="Helical" evidence="9">
    <location>
        <begin position="1096"/>
        <end position="1116"/>
    </location>
</feature>
<accession>A0A9W8YED0</accession>
<evidence type="ECO:0000313" key="12">
    <source>
        <dbReference type="Proteomes" id="UP001140560"/>
    </source>
</evidence>
<dbReference type="SUPFAM" id="SSF52540">
    <property type="entry name" value="P-loop containing nucleoside triphosphate hydrolases"/>
    <property type="match status" value="2"/>
</dbReference>
<name>A0A9W8YED0_9PLEO</name>
<dbReference type="PANTHER" id="PTHR48041">
    <property type="entry name" value="ABC TRANSPORTER G FAMILY MEMBER 28"/>
    <property type="match status" value="1"/>
</dbReference>
<dbReference type="GO" id="GO:0016020">
    <property type="term" value="C:membrane"/>
    <property type="evidence" value="ECO:0007669"/>
    <property type="project" value="UniProtKB-SubCell"/>
</dbReference>
<dbReference type="PANTHER" id="PTHR48041:SF119">
    <property type="entry name" value="ROA1P"/>
    <property type="match status" value="1"/>
</dbReference>
<feature type="transmembrane region" description="Helical" evidence="9">
    <location>
        <begin position="574"/>
        <end position="593"/>
    </location>
</feature>
<dbReference type="Gene3D" id="3.40.50.300">
    <property type="entry name" value="P-loop containing nucleotide triphosphate hydrolases"/>
    <property type="match status" value="2"/>
</dbReference>
<dbReference type="EMBL" id="JAPEUY010000003">
    <property type="protein sequence ID" value="KAJ4375124.1"/>
    <property type="molecule type" value="Genomic_DNA"/>
</dbReference>
<dbReference type="InterPro" id="IPR013525">
    <property type="entry name" value="ABC2_TM"/>
</dbReference>
<dbReference type="InterPro" id="IPR043926">
    <property type="entry name" value="ABCG_dom"/>
</dbReference>
<keyword evidence="4" id="KW-0547">Nucleotide-binding</keyword>
<gene>
    <name evidence="11" type="ORF">N0V83_002208</name>
</gene>
<feature type="region of interest" description="Disordered" evidence="8">
    <location>
        <begin position="1"/>
        <end position="53"/>
    </location>
</feature>
<dbReference type="GO" id="GO:0016887">
    <property type="term" value="F:ATP hydrolysis activity"/>
    <property type="evidence" value="ECO:0007669"/>
    <property type="project" value="InterPro"/>
</dbReference>
<feature type="region of interest" description="Disordered" evidence="8">
    <location>
        <begin position="1326"/>
        <end position="1349"/>
    </location>
</feature>
<keyword evidence="3 9" id="KW-0812">Transmembrane</keyword>
<dbReference type="Pfam" id="PF01061">
    <property type="entry name" value="ABC2_membrane"/>
    <property type="match status" value="2"/>
</dbReference>
<feature type="domain" description="ABC transporter" evidence="10">
    <location>
        <begin position="79"/>
        <end position="338"/>
    </location>
</feature>
<dbReference type="FunFam" id="3.40.50.300:FF:006099">
    <property type="entry name" value="Uncharacterized protein"/>
    <property type="match status" value="1"/>
</dbReference>
<dbReference type="InterPro" id="IPR003439">
    <property type="entry name" value="ABC_transporter-like_ATP-bd"/>
</dbReference>
<dbReference type="InterPro" id="IPR050352">
    <property type="entry name" value="ABCG_transporters"/>
</dbReference>
<evidence type="ECO:0000256" key="7">
    <source>
        <dbReference type="ARBA" id="ARBA00023136"/>
    </source>
</evidence>
<evidence type="ECO:0000313" key="11">
    <source>
        <dbReference type="EMBL" id="KAJ4375124.1"/>
    </source>
</evidence>
<comment type="caution">
    <text evidence="11">The sequence shown here is derived from an EMBL/GenBank/DDBJ whole genome shotgun (WGS) entry which is preliminary data.</text>
</comment>
<feature type="transmembrane region" description="Helical" evidence="9">
    <location>
        <begin position="1137"/>
        <end position="1162"/>
    </location>
</feature>
<feature type="transmembrane region" description="Helical" evidence="9">
    <location>
        <begin position="429"/>
        <end position="450"/>
    </location>
</feature>
<feature type="transmembrane region" description="Helical" evidence="9">
    <location>
        <begin position="1291"/>
        <end position="1312"/>
    </location>
</feature>
<evidence type="ECO:0000256" key="1">
    <source>
        <dbReference type="ARBA" id="ARBA00004141"/>
    </source>
</evidence>
<keyword evidence="2" id="KW-0813">Transport</keyword>
<evidence type="ECO:0000256" key="5">
    <source>
        <dbReference type="ARBA" id="ARBA00022840"/>
    </source>
</evidence>
<dbReference type="InterPro" id="IPR017871">
    <property type="entry name" value="ABC_transporter-like_CS"/>
</dbReference>
<proteinExistence type="predicted"/>
<evidence type="ECO:0000256" key="6">
    <source>
        <dbReference type="ARBA" id="ARBA00022989"/>
    </source>
</evidence>
<organism evidence="11 12">
    <name type="scientific">Neocucurbitaria cava</name>
    <dbReference type="NCBI Taxonomy" id="798079"/>
    <lineage>
        <taxon>Eukaryota</taxon>
        <taxon>Fungi</taxon>
        <taxon>Dikarya</taxon>
        <taxon>Ascomycota</taxon>
        <taxon>Pezizomycotina</taxon>
        <taxon>Dothideomycetes</taxon>
        <taxon>Pleosporomycetidae</taxon>
        <taxon>Pleosporales</taxon>
        <taxon>Pleosporineae</taxon>
        <taxon>Cucurbitariaceae</taxon>
        <taxon>Neocucurbitaria</taxon>
    </lineage>
</organism>
<keyword evidence="12" id="KW-1185">Reference proteome</keyword>
<sequence length="1349" mass="148867">MESPEERQTQAGLVEPDDKHGSEVAGPPRLEDQDQDRTEELVTEARKPTPTASIQQFATNTSHDNQNAISLREVNPVSVRLEHLSVSVNESPNAFARAFSKRKTPPSHSHVKTILDDISADMPCGTLTAIIGGSGSGKTSLLNQMSGRMKGKRLGTSGRTLFNGSQDASRIRSAYVIQQDILLPTLTVRETLKYAAQLRLPSSVSEAGRIQLVEEVILELGLKEAADTRIGNHAHKGCSGGEKRRTSIGVQLLSNPSLLYLDEPTTGLDSTSAYQVVRSLQTLARKGRTIIVTIHQPRSEIWNLFDNVILLTKGNPAYAGSAKDCLPYFAKLGHEMPPFTNPAEYLIDVVSVDNRSEEAEGAARERVDHIVEAWRAHCSIAANEKGEPGLTAPALAKTPSTLESTHTALVQQIRVLTARTWTVTIRDPMGMFGSIVEAIGMAVITGWIFLQLDGSLSGIRSRQGALYNAAALQGYLILLYETYRLTTDIQLFDEEARQGVVSIPAFLISRRLARIFIEDIPVPLIFSLIYYFFCGFRADGGQFLTFFGIILLHQYIAVCFAMTCIAVSRNFAGASLVANLAYTLQSMACGYFIQSNTIPVYVRWTKWTAYVFYAFGALCANEFTGAFYDCPLEGGASNPACKEYTGAYIMDSLGFPHDWVWRPILALLGFAIAFYIGAGIILKFWNAEIAMARARPSNMDASAGKEKMGERATGDVRTINIRLEGYGLDIEKRSLRKRWTKSILKPLTADFRSGSLNVIMGPSGSGKTSLLNNMAGRLKDDMSTRYKQYGTMTYNGLAPSQEVVHSICSFVTQDDDALLASLTVRETLRYAAGLRLPKWMSKEQKVQRAEEILMKMGLKDCADNLVGNDIIKGISGGEKRRVTIAVQILTEPRILLLDEPLSGLDAFTALSIMDVLRGLANEGRTLIVTIHQPRSDLFAHFGSILLLARGGYPVYAGPADDMLRHFAAQNYECPRHVNPADFALDLITVDLQHETREVASRAKVRKLIESWSSDMFPVALARTGSIATPAELGSLAREPASFASAYAILIRRATKNMFRQPEILIARIMQVVGLGLVLALYFAPLKTNYFAIQNRLGFLVEIAPLYFVGMLNNIAVYPIERDVFYRDYDDRIYGVEAFFLTYISITTPFEIISCLVFSILAVLACGLERNVQTFFIITFNAFCITSCGESLGIAFNTVFTHTGFSVNCMSVFLSVAQVMGGVLSLDVPDFLQAWNHLSPIKWAVGNMAPYTLRDLSFTCEDWQKINGQCPITTGEQVLDLYKLNKNPEMNLMALGICAIAYRFLAYVVLKVVKERWIGRLWRKVGGGKKKTNTQTQTSQTSNAAAVGNE</sequence>
<feature type="compositionally biased region" description="Low complexity" evidence="8">
    <location>
        <begin position="1332"/>
        <end position="1349"/>
    </location>
</feature>